<dbReference type="Pfam" id="PF20163">
    <property type="entry name" value="DUF6536"/>
    <property type="match status" value="1"/>
</dbReference>
<dbReference type="PANTHER" id="PTHR35395:SF1">
    <property type="entry name" value="DUF6536 DOMAIN-CONTAINING PROTEIN"/>
    <property type="match status" value="1"/>
</dbReference>
<feature type="transmembrane region" description="Helical" evidence="2">
    <location>
        <begin position="584"/>
        <end position="603"/>
    </location>
</feature>
<keyword evidence="2" id="KW-0812">Transmembrane</keyword>
<protein>
    <recommendedName>
        <fullName evidence="3">DUF6536 domain-containing protein</fullName>
    </recommendedName>
</protein>
<accession>A0A8H6A442</accession>
<feature type="transmembrane region" description="Helical" evidence="2">
    <location>
        <begin position="43"/>
        <end position="66"/>
    </location>
</feature>
<gene>
    <name evidence="4" type="ORF">ETB97_001282</name>
</gene>
<evidence type="ECO:0000256" key="1">
    <source>
        <dbReference type="SAM" id="MobiDB-lite"/>
    </source>
</evidence>
<feature type="transmembrane region" description="Helical" evidence="2">
    <location>
        <begin position="433"/>
        <end position="457"/>
    </location>
</feature>
<dbReference type="PANTHER" id="PTHR35395">
    <property type="entry name" value="DUF6536 DOMAIN-CONTAINING PROTEIN"/>
    <property type="match status" value="1"/>
</dbReference>
<evidence type="ECO:0000259" key="3">
    <source>
        <dbReference type="Pfam" id="PF20163"/>
    </source>
</evidence>
<proteinExistence type="predicted"/>
<keyword evidence="5" id="KW-1185">Reference proteome</keyword>
<feature type="transmembrane region" description="Helical" evidence="2">
    <location>
        <begin position="646"/>
        <end position="672"/>
    </location>
</feature>
<sequence length="820" mass="90444">MRSKILNNPPYANSARADSDDDAASPSKEEKNRPRTGYEWRNGAFICFAVTIAILLLNLVLTVIAASRARGSSHSFLGESIFEGDCAKVKHWSTGFHLLINVLGTILLGASSYCMQCLSAPSRDDVNQLHACGKWVDIGTPSVTNLRFMRSAQIVWWCLLLLSSVPFHVFYNSAIFSALSSNSYGVAVVSSNVSIEPTSAAAAYCYDGLMGTDVAQVQAMYEGNKLEVLDKEDCVKAYAVPFLSNRRTVLLVTNNGTIRSPGMWAGAGNAPASLEENQSRFNWMCNGPNAQLFGDVGSGQCFRPALLEHVDIWAVYAQPFVGDDIVVMALDGSFAFTRQNYSSLAYSPLPPSLRSDIDILGVSLRGMQGYSTVDLTWDLLRNGKWETPSLASMVTVYESNSTCPGDAGMLLSQQYYSIDYCLSEKVEEHCRLMYSPLICVIIIACNATKAVCMLFTLRLRREDLLFTIGDAIASFLKHPDTTTLGRSFMDRRSAKRYFSKPTAVKSEPLPSRRRWFYAASGRRWAVCMTCYTVSLFAAAEITYVSYQGVTDYLPDSRISTMWSLGFNTVRPEAMLRYLNTYNTLAMVLLANTPQIVLSTLYYLTNSLLTSMVMAAEYNSYSVRRKHLRVTWPEGDQRSTYFLSLPYSFSIPTIVVSAVLHWLLSMSISYVAIYQYDMRGAVDESKTISTCVLSPIAMIFTLSLAGLVLITLMGLAFRRFPTNMPVAGSCSLAISAACHPPLDDEDAGLKPVMWGESVISRTPDDGQGARITGEQSAADSRSRDEAGGDDGTESEETSFFIHHCSFMAGEVEEPHPSRLYA</sequence>
<feature type="transmembrane region" description="Helical" evidence="2">
    <location>
        <begin position="692"/>
        <end position="716"/>
    </location>
</feature>
<comment type="caution">
    <text evidence="4">The sequence shown here is derived from an EMBL/GenBank/DDBJ whole genome shotgun (WGS) entry which is preliminary data.</text>
</comment>
<dbReference type="InterPro" id="IPR046623">
    <property type="entry name" value="DUF6536"/>
</dbReference>
<evidence type="ECO:0000313" key="5">
    <source>
        <dbReference type="Proteomes" id="UP000541154"/>
    </source>
</evidence>
<keyword evidence="2" id="KW-1133">Transmembrane helix</keyword>
<dbReference type="AlphaFoldDB" id="A0A8H6A442"/>
<organism evidence="4 5">
    <name type="scientific">Petromyces alliaceus</name>
    <name type="common">Aspergillus alliaceus</name>
    <dbReference type="NCBI Taxonomy" id="209559"/>
    <lineage>
        <taxon>Eukaryota</taxon>
        <taxon>Fungi</taxon>
        <taxon>Dikarya</taxon>
        <taxon>Ascomycota</taxon>
        <taxon>Pezizomycotina</taxon>
        <taxon>Eurotiomycetes</taxon>
        <taxon>Eurotiomycetidae</taxon>
        <taxon>Eurotiales</taxon>
        <taxon>Aspergillaceae</taxon>
        <taxon>Aspergillus</taxon>
        <taxon>Aspergillus subgen. Circumdati</taxon>
    </lineage>
</organism>
<feature type="domain" description="DUF6536" evidence="3">
    <location>
        <begin position="40"/>
        <end position="192"/>
    </location>
</feature>
<dbReference type="EMBL" id="SPNV01000123">
    <property type="protein sequence ID" value="KAF5860649.1"/>
    <property type="molecule type" value="Genomic_DNA"/>
</dbReference>
<feature type="transmembrane region" description="Helical" evidence="2">
    <location>
        <begin position="154"/>
        <end position="171"/>
    </location>
</feature>
<feature type="region of interest" description="Disordered" evidence="1">
    <location>
        <begin position="1"/>
        <end position="35"/>
    </location>
</feature>
<evidence type="ECO:0000313" key="4">
    <source>
        <dbReference type="EMBL" id="KAF5860649.1"/>
    </source>
</evidence>
<keyword evidence="2" id="KW-0472">Membrane</keyword>
<evidence type="ECO:0000256" key="2">
    <source>
        <dbReference type="SAM" id="Phobius"/>
    </source>
</evidence>
<dbReference type="Proteomes" id="UP000541154">
    <property type="component" value="Unassembled WGS sequence"/>
</dbReference>
<reference evidence="4 5" key="1">
    <citation type="submission" date="2019-04" db="EMBL/GenBank/DDBJ databases">
        <title>Aspergillus burnettii sp. nov., novel species from soil in southeast Queensland.</title>
        <authorList>
            <person name="Gilchrist C.L.M."/>
            <person name="Pitt J.I."/>
            <person name="Lange L."/>
            <person name="Lacey H.J."/>
            <person name="Vuong D."/>
            <person name="Midgley D.J."/>
            <person name="Greenfield P."/>
            <person name="Bradbury M."/>
            <person name="Lacey E."/>
            <person name="Busk P.K."/>
            <person name="Pilgaard B."/>
            <person name="Chooi Y.H."/>
            <person name="Piggott A.M."/>
        </authorList>
    </citation>
    <scope>NUCLEOTIDE SEQUENCE [LARGE SCALE GENOMIC DNA]</scope>
    <source>
        <strain evidence="4 5">FRR 5400</strain>
    </source>
</reference>
<feature type="region of interest" description="Disordered" evidence="1">
    <location>
        <begin position="758"/>
        <end position="794"/>
    </location>
</feature>
<name>A0A8H6A442_PETAA</name>